<keyword evidence="4" id="KW-1185">Reference proteome</keyword>
<evidence type="ECO:0000313" key="3">
    <source>
        <dbReference type="EMBL" id="SFL47324.1"/>
    </source>
</evidence>
<dbReference type="Proteomes" id="UP000199668">
    <property type="component" value="Unassembled WGS sequence"/>
</dbReference>
<name>A0A1I4HZ69_9BACI</name>
<reference evidence="3 4" key="1">
    <citation type="submission" date="2016-10" db="EMBL/GenBank/DDBJ databases">
        <authorList>
            <person name="de Groot N.N."/>
        </authorList>
    </citation>
    <scope>NUCLEOTIDE SEQUENCE [LARGE SCALE GENOMIC DNA]</scope>
    <source>
        <strain evidence="3 4">CGMCC 1.6134</strain>
    </source>
</reference>
<organism evidence="3 4">
    <name type="scientific">Salibacterium qingdaonense</name>
    <dbReference type="NCBI Taxonomy" id="266892"/>
    <lineage>
        <taxon>Bacteria</taxon>
        <taxon>Bacillati</taxon>
        <taxon>Bacillota</taxon>
        <taxon>Bacilli</taxon>
        <taxon>Bacillales</taxon>
        <taxon>Bacillaceae</taxon>
    </lineage>
</organism>
<dbReference type="PANTHER" id="PTHR30466">
    <property type="entry name" value="FLAVIN REDUCTASE"/>
    <property type="match status" value="1"/>
</dbReference>
<evidence type="ECO:0000256" key="1">
    <source>
        <dbReference type="ARBA" id="ARBA00023002"/>
    </source>
</evidence>
<dbReference type="AlphaFoldDB" id="A0A1I4HZ69"/>
<keyword evidence="1" id="KW-0560">Oxidoreductase</keyword>
<dbReference type="GO" id="GO:0010181">
    <property type="term" value="F:FMN binding"/>
    <property type="evidence" value="ECO:0007669"/>
    <property type="project" value="InterPro"/>
</dbReference>
<protein>
    <submittedName>
        <fullName evidence="3">NADH-FMN oxidoreductase RutF, flavin reductase (DIM6/NTAB) family</fullName>
    </submittedName>
</protein>
<feature type="domain" description="Flavin reductase like" evidence="2">
    <location>
        <begin position="10"/>
        <end position="149"/>
    </location>
</feature>
<dbReference type="InterPro" id="IPR002563">
    <property type="entry name" value="Flavin_Rdtase-like_dom"/>
</dbReference>
<dbReference type="OrthoDB" id="9792858at2"/>
<dbReference type="RefSeq" id="WP_090925082.1">
    <property type="nucleotide sequence ID" value="NZ_FOTY01000001.1"/>
</dbReference>
<dbReference type="PANTHER" id="PTHR30466:SF1">
    <property type="entry name" value="FMN REDUCTASE (NADH) RUTF"/>
    <property type="match status" value="1"/>
</dbReference>
<dbReference type="Pfam" id="PF01613">
    <property type="entry name" value="Flavin_Reduct"/>
    <property type="match status" value="1"/>
</dbReference>
<gene>
    <name evidence="3" type="ORF">SAMN04488054_101100</name>
</gene>
<dbReference type="STRING" id="266892.SAMN04488054_101100"/>
<accession>A0A1I4HZ69</accession>
<dbReference type="GO" id="GO:0042602">
    <property type="term" value="F:riboflavin reductase (NADPH) activity"/>
    <property type="evidence" value="ECO:0007669"/>
    <property type="project" value="TreeGrafter"/>
</dbReference>
<dbReference type="SMART" id="SM00903">
    <property type="entry name" value="Flavin_Reduct"/>
    <property type="match status" value="1"/>
</dbReference>
<dbReference type="GO" id="GO:0006208">
    <property type="term" value="P:pyrimidine nucleobase catabolic process"/>
    <property type="evidence" value="ECO:0007669"/>
    <property type="project" value="TreeGrafter"/>
</dbReference>
<dbReference type="SUPFAM" id="SSF50475">
    <property type="entry name" value="FMN-binding split barrel"/>
    <property type="match status" value="1"/>
</dbReference>
<dbReference type="EMBL" id="FOTY01000001">
    <property type="protein sequence ID" value="SFL47324.1"/>
    <property type="molecule type" value="Genomic_DNA"/>
</dbReference>
<dbReference type="Gene3D" id="2.30.110.10">
    <property type="entry name" value="Electron Transport, Fmn-binding Protein, Chain A"/>
    <property type="match status" value="1"/>
</dbReference>
<dbReference type="InterPro" id="IPR012349">
    <property type="entry name" value="Split_barrel_FMN-bd"/>
</dbReference>
<evidence type="ECO:0000313" key="4">
    <source>
        <dbReference type="Proteomes" id="UP000199668"/>
    </source>
</evidence>
<sequence>MDDRMFKTAMGKFATGVTVITTEFDDQVRGMTANAFMSVSIDPKLVLISVANKARMLDWIKQSGHFAVNILSESQQDKSMIFAGQLQDREVEFERFEGLPVIEDSLVTLACDVYETHLAGDHTLFVGAVKNLQLQDRQPLTIYEGKYKDVSDKAATEV</sequence>
<evidence type="ECO:0000259" key="2">
    <source>
        <dbReference type="SMART" id="SM00903"/>
    </source>
</evidence>
<proteinExistence type="predicted"/>
<dbReference type="InterPro" id="IPR050268">
    <property type="entry name" value="NADH-dep_flavin_reductase"/>
</dbReference>